<name>A0ABD5C9V5_9BURK</name>
<comment type="caution">
    <text evidence="2">The sequence shown here is derived from an EMBL/GenBank/DDBJ whole genome shotgun (WGS) entry which is preliminary data.</text>
</comment>
<dbReference type="Proteomes" id="UP001245184">
    <property type="component" value="Unassembled WGS sequence"/>
</dbReference>
<dbReference type="InterPro" id="IPR043038">
    <property type="entry name" value="VbhA_sf"/>
</dbReference>
<proteinExistence type="predicted"/>
<dbReference type="AlphaFoldDB" id="A0ABD5C9V5"/>
<feature type="domain" description="Antitoxin VbhA" evidence="1">
    <location>
        <begin position="24"/>
        <end position="67"/>
    </location>
</feature>
<dbReference type="CDD" id="cd11586">
    <property type="entry name" value="VbhA_like"/>
    <property type="match status" value="1"/>
</dbReference>
<dbReference type="Pfam" id="PF18495">
    <property type="entry name" value="VbhA"/>
    <property type="match status" value="1"/>
</dbReference>
<dbReference type="InterPro" id="IPR033788">
    <property type="entry name" value="VbhA-like"/>
</dbReference>
<evidence type="ECO:0000259" key="1">
    <source>
        <dbReference type="Pfam" id="PF18495"/>
    </source>
</evidence>
<reference evidence="2 3" key="1">
    <citation type="submission" date="2023-08" db="EMBL/GenBank/DDBJ databases">
        <title>Genome sequencing of plant associated microbes to promote plant fitness in Sorghum bicolor and Oryza sativa.</title>
        <authorList>
            <person name="Coleman-Derr D."/>
        </authorList>
    </citation>
    <scope>NUCLEOTIDE SEQUENCE [LARGE SCALE GENOMIC DNA]</scope>
    <source>
        <strain evidence="2 3">SLBN-33</strain>
    </source>
</reference>
<organism evidence="2 3">
    <name type="scientific">Paraburkholderia graminis</name>
    <dbReference type="NCBI Taxonomy" id="60548"/>
    <lineage>
        <taxon>Bacteria</taxon>
        <taxon>Pseudomonadati</taxon>
        <taxon>Pseudomonadota</taxon>
        <taxon>Betaproteobacteria</taxon>
        <taxon>Burkholderiales</taxon>
        <taxon>Burkholderiaceae</taxon>
        <taxon>Paraburkholderia</taxon>
    </lineage>
</organism>
<dbReference type="InterPro" id="IPR041535">
    <property type="entry name" value="VbhA"/>
</dbReference>
<accession>A0ABD5C9V5</accession>
<gene>
    <name evidence="2" type="ORF">QF025_000750</name>
</gene>
<dbReference type="Gene3D" id="1.10.8.1050">
    <property type="entry name" value="Antitoxin VbhA-like"/>
    <property type="match status" value="1"/>
</dbReference>
<sequence length="79" mass="8601">MKQGDAKGAIVNISNEERADRLFTVKNAIATQQLEGLTVDPETVTDLEAWANGEMALDDAKARCLARINQRANGRKATD</sequence>
<protein>
    <recommendedName>
        <fullName evidence="1">Antitoxin VbhA domain-containing protein</fullName>
    </recommendedName>
</protein>
<evidence type="ECO:0000313" key="3">
    <source>
        <dbReference type="Proteomes" id="UP001245184"/>
    </source>
</evidence>
<evidence type="ECO:0000313" key="2">
    <source>
        <dbReference type="EMBL" id="MDR6202030.1"/>
    </source>
</evidence>
<dbReference type="EMBL" id="JAVIZN010000002">
    <property type="protein sequence ID" value="MDR6202030.1"/>
    <property type="molecule type" value="Genomic_DNA"/>
</dbReference>